<organism evidence="1 2">
    <name type="scientific">Schaalia odontolytica</name>
    <dbReference type="NCBI Taxonomy" id="1660"/>
    <lineage>
        <taxon>Bacteria</taxon>
        <taxon>Bacillati</taxon>
        <taxon>Actinomycetota</taxon>
        <taxon>Actinomycetes</taxon>
        <taxon>Actinomycetales</taxon>
        <taxon>Actinomycetaceae</taxon>
        <taxon>Schaalia</taxon>
    </lineage>
</organism>
<gene>
    <name evidence="1" type="ORF">CYJ22_02075</name>
</gene>
<dbReference type="Proteomes" id="UP000234198">
    <property type="component" value="Unassembled WGS sequence"/>
</dbReference>
<evidence type="ECO:0000313" key="2">
    <source>
        <dbReference type="Proteomes" id="UP000234198"/>
    </source>
</evidence>
<evidence type="ECO:0000313" key="1">
    <source>
        <dbReference type="EMBL" id="PKY65316.1"/>
    </source>
</evidence>
<proteinExistence type="predicted"/>
<reference evidence="1 2" key="1">
    <citation type="submission" date="2017-12" db="EMBL/GenBank/DDBJ databases">
        <title>Phylogenetic diversity of female urinary microbiome.</title>
        <authorList>
            <person name="Thomas-White K."/>
            <person name="Wolfe A.J."/>
        </authorList>
    </citation>
    <scope>NUCLEOTIDE SEQUENCE [LARGE SCALE GENOMIC DNA]</scope>
    <source>
        <strain evidence="1 2">UMB0018</strain>
    </source>
</reference>
<sequence>MSGQLASHGWIGTELITGSYARHCAMSSFFESIPLIGFFPSLAPRSLKHAQQAPKRIIIAARACQVAGRPASELWCFDGDITSTDPMVSNAFMDTALRDLAIALHKQGTLLGTPKRFFGGALPKDHLFYFQNIAIMRRDAKMNRRY</sequence>
<dbReference type="EMBL" id="PKKM01000002">
    <property type="protein sequence ID" value="PKY65316.1"/>
    <property type="molecule type" value="Genomic_DNA"/>
</dbReference>
<protein>
    <submittedName>
        <fullName evidence="1">Uncharacterized protein</fullName>
    </submittedName>
</protein>
<accession>A0A2I1I2E9</accession>
<name>A0A2I1I2E9_9ACTO</name>
<dbReference type="AlphaFoldDB" id="A0A2I1I2E9"/>
<comment type="caution">
    <text evidence="1">The sequence shown here is derived from an EMBL/GenBank/DDBJ whole genome shotgun (WGS) entry which is preliminary data.</text>
</comment>